<keyword evidence="3 7" id="KW-1133">Transmembrane helix</keyword>
<dbReference type="GO" id="GO:0044781">
    <property type="term" value="P:bacterial-type flagellum organization"/>
    <property type="evidence" value="ECO:0007669"/>
    <property type="project" value="UniProtKB-UniRule"/>
</dbReference>
<protein>
    <recommendedName>
        <fullName evidence="7">Flagellar protein</fullName>
    </recommendedName>
</protein>
<organism evidence="8 9">
    <name type="scientific">Marinomonas balearica</name>
    <dbReference type="NCBI Taxonomy" id="491947"/>
    <lineage>
        <taxon>Bacteria</taxon>
        <taxon>Pseudomonadati</taxon>
        <taxon>Pseudomonadota</taxon>
        <taxon>Gammaproteobacteria</taxon>
        <taxon>Oceanospirillales</taxon>
        <taxon>Oceanospirillaceae</taxon>
        <taxon>Marinomonas</taxon>
    </lineage>
</organism>
<keyword evidence="5 7" id="KW-0975">Bacterial flagellum</keyword>
<evidence type="ECO:0000256" key="1">
    <source>
        <dbReference type="ARBA" id="ARBA00022475"/>
    </source>
</evidence>
<evidence type="ECO:0000256" key="3">
    <source>
        <dbReference type="ARBA" id="ARBA00022989"/>
    </source>
</evidence>
<dbReference type="PANTHER" id="PTHR38766:SF1">
    <property type="entry name" value="FLAGELLAR PROTEIN FLIO"/>
    <property type="match status" value="1"/>
</dbReference>
<keyword evidence="2 7" id="KW-0812">Transmembrane</keyword>
<dbReference type="Pfam" id="PF04347">
    <property type="entry name" value="FliO"/>
    <property type="match status" value="1"/>
</dbReference>
<keyword evidence="8" id="KW-0282">Flagellum</keyword>
<sequence length="120" mass="13155">MFLLSGISYASSGIGDLATTSQVWRTFLGLAVVLALVPLSLWGIKKLQSAQLRLQRSDINVLAVQSLGTKEKLVLVEVEGKRSLLGVTANSINKLEEYSEKENSFRVEMSKAESDIKNEV</sequence>
<keyword evidence="4 7" id="KW-0472">Membrane</keyword>
<comment type="similarity">
    <text evidence="6 7">Belongs to the FliO/MopB family.</text>
</comment>
<dbReference type="InterPro" id="IPR022781">
    <property type="entry name" value="Flagellar_biosynth_FliO"/>
</dbReference>
<evidence type="ECO:0000256" key="2">
    <source>
        <dbReference type="ARBA" id="ARBA00022692"/>
    </source>
</evidence>
<evidence type="ECO:0000256" key="5">
    <source>
        <dbReference type="ARBA" id="ARBA00023143"/>
    </source>
</evidence>
<evidence type="ECO:0000313" key="9">
    <source>
        <dbReference type="Proteomes" id="UP000294656"/>
    </source>
</evidence>
<keyword evidence="8" id="KW-0966">Cell projection</keyword>
<keyword evidence="9" id="KW-1185">Reference proteome</keyword>
<proteinExistence type="inferred from homology"/>
<dbReference type="GO" id="GO:0005886">
    <property type="term" value="C:plasma membrane"/>
    <property type="evidence" value="ECO:0007669"/>
    <property type="project" value="UniProtKB-SubCell"/>
</dbReference>
<keyword evidence="8" id="KW-0969">Cilium</keyword>
<comment type="caution">
    <text evidence="8">The sequence shown here is derived from an EMBL/GenBank/DDBJ whole genome shotgun (WGS) entry which is preliminary data.</text>
</comment>
<reference evidence="8 9" key="1">
    <citation type="submission" date="2019-03" db="EMBL/GenBank/DDBJ databases">
        <title>Genomic Encyclopedia of Type Strains, Phase III (KMG-III): the genomes of soil and plant-associated and newly described type strains.</title>
        <authorList>
            <person name="Whitman W."/>
        </authorList>
    </citation>
    <scope>NUCLEOTIDE SEQUENCE [LARGE SCALE GENOMIC DNA]</scope>
    <source>
        <strain evidence="8 9">CECT 7378</strain>
    </source>
</reference>
<comment type="subcellular location">
    <subcellularLocation>
        <location evidence="7">Cell membrane</location>
    </subcellularLocation>
    <subcellularLocation>
        <location evidence="7">Bacterial flagellum basal body</location>
    </subcellularLocation>
</comment>
<dbReference type="NCBIfam" id="TIGR03500">
    <property type="entry name" value="FliO_TIGR"/>
    <property type="match status" value="1"/>
</dbReference>
<dbReference type="PANTHER" id="PTHR38766">
    <property type="entry name" value="FLAGELLAR PROTEIN FLIO"/>
    <property type="match status" value="1"/>
</dbReference>
<dbReference type="Proteomes" id="UP000294656">
    <property type="component" value="Unassembled WGS sequence"/>
</dbReference>
<evidence type="ECO:0000256" key="4">
    <source>
        <dbReference type="ARBA" id="ARBA00023136"/>
    </source>
</evidence>
<dbReference type="InterPro" id="IPR052205">
    <property type="entry name" value="FliO/MopB"/>
</dbReference>
<evidence type="ECO:0000256" key="6">
    <source>
        <dbReference type="ARBA" id="ARBA00037937"/>
    </source>
</evidence>
<dbReference type="OrthoDB" id="6107727at2"/>
<dbReference type="EMBL" id="SNXC01000011">
    <property type="protein sequence ID" value="TDO98300.1"/>
    <property type="molecule type" value="Genomic_DNA"/>
</dbReference>
<feature type="transmembrane region" description="Helical" evidence="7">
    <location>
        <begin position="23"/>
        <end position="44"/>
    </location>
</feature>
<gene>
    <name evidence="8" type="ORF">DFP79_1941</name>
</gene>
<keyword evidence="1 7" id="KW-1003">Cell membrane</keyword>
<dbReference type="AlphaFoldDB" id="A0A4R6MC75"/>
<evidence type="ECO:0000313" key="8">
    <source>
        <dbReference type="EMBL" id="TDO98300.1"/>
    </source>
</evidence>
<name>A0A4R6MC75_9GAMM</name>
<accession>A0A4R6MC75</accession>
<dbReference type="GO" id="GO:0009425">
    <property type="term" value="C:bacterial-type flagellum basal body"/>
    <property type="evidence" value="ECO:0007669"/>
    <property type="project" value="UniProtKB-SubCell"/>
</dbReference>
<evidence type="ECO:0000256" key="7">
    <source>
        <dbReference type="RuleBase" id="RU362064"/>
    </source>
</evidence>